<sequence>MHVCILLLVLPFFMCVGFLFATICSAFLRGPSCGRRLPILVRTLLFSTSVSPLFKVFSTLSETLFTCIPGPKLIQIINRAMSSRNCSLSQGRLLSRQKRPLVVAQFLNKVPIEDRHAATNALLCLGLRAYKMVHATTPPDMQTLRSAVSAEISAVASGSEGLNDQKIDEGTASGRQRGAVDDVDAFLFARRERGQAPSSSPPVDRRLEGNTEEEEFYTRIESVRNVGEPSYHDRMPQLMEDVDVYSSSKSGADTRALNRLAGDGGESDRAAGKSGCFTDVLDFVTNCAVGSLSLCTPTRCREAANVSSSPPANCYNAPGSEQPNMGHASPLRASGSQDLPLGGMKEFNMNTVVPLLDDNGVVYPVEFIHHLMARIKSTRGVRENPILVAAYMPQSLAVYTLQGSFGDLYRSLLVSYHVSMW</sequence>
<organism evidence="2 3">
    <name type="scientific">Trypanosoma brucei brucei (strain 927/4 GUTat10.1)</name>
    <dbReference type="NCBI Taxonomy" id="185431"/>
    <lineage>
        <taxon>Eukaryota</taxon>
        <taxon>Discoba</taxon>
        <taxon>Euglenozoa</taxon>
        <taxon>Kinetoplastea</taxon>
        <taxon>Metakinetoplastina</taxon>
        <taxon>Trypanosomatida</taxon>
        <taxon>Trypanosomatidae</taxon>
        <taxon>Trypanosoma</taxon>
    </lineage>
</organism>
<proteinExistence type="predicted"/>
<accession>Q389X8</accession>
<dbReference type="Proteomes" id="UP000008524">
    <property type="component" value="Chromosome 10"/>
</dbReference>
<dbReference type="OMA" id="FLFATIC"/>
<evidence type="ECO:0000313" key="2">
    <source>
        <dbReference type="EMBL" id="EAN78392.1"/>
    </source>
</evidence>
<dbReference type="GeneID" id="3661844"/>
<dbReference type="KEGG" id="tbr:Tb10.6k15.0300"/>
<name>Q389X8_TRYB2</name>
<dbReference type="AlphaFoldDB" id="Q389X8"/>
<gene>
    <name evidence="2" type="ORF">Tb10.6k15.0300</name>
</gene>
<evidence type="ECO:0000256" key="1">
    <source>
        <dbReference type="SAM" id="MobiDB-lite"/>
    </source>
</evidence>
<dbReference type="InParanoid" id="Q389X8"/>
<feature type="region of interest" description="Disordered" evidence="1">
    <location>
        <begin position="190"/>
        <end position="213"/>
    </location>
</feature>
<protein>
    <submittedName>
        <fullName evidence="2">Uncharacterized protein</fullName>
    </submittedName>
</protein>
<dbReference type="GO" id="GO:0097014">
    <property type="term" value="C:ciliary plasm"/>
    <property type="evidence" value="ECO:0000314"/>
    <property type="project" value="GeneDB"/>
</dbReference>
<evidence type="ECO:0000313" key="3">
    <source>
        <dbReference type="Proteomes" id="UP000008524"/>
    </source>
</evidence>
<reference evidence="2 3" key="1">
    <citation type="journal article" date="2005" name="Science">
        <title>Comparative genomics of trypanosomatid parasitic protozoa.</title>
        <authorList>
            <person name="El-Sayed N.M."/>
            <person name="Myler P.J."/>
            <person name="Blandin G."/>
            <person name="Berriman M."/>
            <person name="Crabtree J."/>
            <person name="Aggarwal G."/>
            <person name="Caler E."/>
            <person name="Renauld H."/>
            <person name="Worthey E.A."/>
            <person name="Hertz-Fowler C."/>
            <person name="Ghedin E."/>
            <person name="Peacock C."/>
            <person name="Bartholomeu D.C."/>
            <person name="Haas B.J."/>
            <person name="Tran A.N."/>
            <person name="Wortman J.R."/>
            <person name="Alsmark U.C."/>
            <person name="Angiuoli S."/>
            <person name="Anupama A."/>
            <person name="Badger J."/>
            <person name="Bringaud F."/>
            <person name="Cadag E."/>
            <person name="Carlton J.M."/>
            <person name="Cerqueira G.C."/>
            <person name="Creasy T."/>
            <person name="Delcher A.L."/>
            <person name="Djikeng A."/>
            <person name="Embley T.M."/>
            <person name="Hauser C."/>
            <person name="Ivens A.C."/>
            <person name="Kummerfeld S.K."/>
            <person name="Pereira-Leal J.B."/>
            <person name="Nilsson D."/>
            <person name="Peterson J."/>
            <person name="Salzberg S.L."/>
            <person name="Shallom J."/>
            <person name="Silva J.C."/>
            <person name="Sundaram J."/>
            <person name="Westenberger S."/>
            <person name="White O."/>
            <person name="Melville S.E."/>
            <person name="Donelson J.E."/>
            <person name="Andersson B."/>
            <person name="Stuart K.D."/>
            <person name="Hall N."/>
        </authorList>
    </citation>
    <scope>NUCLEOTIDE SEQUENCE [LARGE SCALE GENOMIC DNA]</scope>
    <source>
        <strain evidence="2 3">927/4 GUTat10.1</strain>
    </source>
</reference>
<dbReference type="OrthoDB" id="245465at2759"/>
<dbReference type="RefSeq" id="XP_823220.1">
    <property type="nucleotide sequence ID" value="XM_818127.1"/>
</dbReference>
<reference evidence="2 3" key="2">
    <citation type="journal article" date="2005" name="Science">
        <title>The genome of the African trypanosome Trypanosoma brucei.</title>
        <authorList>
            <person name="Berriman M."/>
            <person name="Ghedin E."/>
            <person name="Hertz-Fowler C."/>
            <person name="Blandin G."/>
            <person name="Renauld H."/>
            <person name="Bartholomeu D.C."/>
            <person name="Lennard N.J."/>
            <person name="Caler E."/>
            <person name="Hamlin N.E."/>
            <person name="Haas B."/>
            <person name="Bohme U."/>
            <person name="Hannick L."/>
            <person name="Aslett M.A."/>
            <person name="Shallom J."/>
            <person name="Marcello L."/>
            <person name="Hou L."/>
            <person name="Wickstead B."/>
            <person name="Alsmark U.C."/>
            <person name="Arrowsmith C."/>
            <person name="Atkin R.J."/>
            <person name="Barron A.J."/>
            <person name="Bringaud F."/>
            <person name="Brooks K."/>
            <person name="Carrington M."/>
            <person name="Cherevach I."/>
            <person name="Chillingworth T.J."/>
            <person name="Churcher C."/>
            <person name="Clark L.N."/>
            <person name="Corton C.H."/>
            <person name="Cronin A."/>
            <person name="Davies R.M."/>
            <person name="Doggett J."/>
            <person name="Djikeng A."/>
            <person name="Feldblyum T."/>
            <person name="Field M.C."/>
            <person name="Fraser A."/>
            <person name="Goodhead I."/>
            <person name="Hance Z."/>
            <person name="Harper D."/>
            <person name="Harris B.R."/>
            <person name="Hauser H."/>
            <person name="Hostetler J."/>
            <person name="Ivens A."/>
            <person name="Jagels K."/>
            <person name="Johnson D."/>
            <person name="Johnson J."/>
            <person name="Jones K."/>
            <person name="Kerhornou A.X."/>
            <person name="Koo H."/>
            <person name="Larke N."/>
            <person name="Landfear S."/>
            <person name="Larkin C."/>
            <person name="Leech V."/>
            <person name="Line A."/>
            <person name="Lord A."/>
            <person name="Macleod A."/>
            <person name="Mooney P.J."/>
            <person name="Moule S."/>
            <person name="Martin D.M."/>
            <person name="Morgan G.W."/>
            <person name="Mungall K."/>
            <person name="Norbertczak H."/>
            <person name="Ormond D."/>
            <person name="Pai G."/>
            <person name="Peacock C.S."/>
            <person name="Peterson J."/>
            <person name="Quail M.A."/>
            <person name="Rabbinowitsch E."/>
            <person name="Rajandream M.A."/>
            <person name="Reitter C."/>
            <person name="Salzberg S.L."/>
            <person name="Sanders M."/>
            <person name="Schobel S."/>
            <person name="Sharp S."/>
            <person name="Simmonds M."/>
            <person name="Simpson A.J."/>
            <person name="Tallon L."/>
            <person name="Turner C.M."/>
            <person name="Tait A."/>
            <person name="Tivey A.R."/>
            <person name="Van Aken S."/>
            <person name="Walker D."/>
            <person name="Wanless D."/>
            <person name="Wang S."/>
            <person name="White B."/>
            <person name="White O."/>
            <person name="Whitehead S."/>
            <person name="Woodward J."/>
            <person name="Wortman J."/>
            <person name="Adams M.D."/>
            <person name="Embley T.M."/>
            <person name="Gull K."/>
            <person name="Ullu E."/>
            <person name="Barry J.D."/>
            <person name="Fairlamb A.H."/>
            <person name="Opperdoes F."/>
            <person name="Barrell B.G."/>
            <person name="Donelson J.E."/>
            <person name="Hall N."/>
            <person name="Fraser C.M."/>
            <person name="Melville S.E."/>
            <person name="El-Sayed N.M."/>
        </authorList>
    </citation>
    <scope>NUCLEOTIDE SEQUENCE [LARGE SCALE GENOMIC DNA]</scope>
    <source>
        <strain evidence="2 3">927/4 GUTat10.1</strain>
    </source>
</reference>
<keyword evidence="3" id="KW-1185">Reference proteome</keyword>
<dbReference type="GO" id="GO:0031981">
    <property type="term" value="C:nuclear lumen"/>
    <property type="evidence" value="ECO:0000314"/>
    <property type="project" value="GeneDB"/>
</dbReference>
<dbReference type="GO" id="GO:0005737">
    <property type="term" value="C:cytoplasm"/>
    <property type="evidence" value="ECO:0000314"/>
    <property type="project" value="GeneDB"/>
</dbReference>
<dbReference type="EMBL" id="CM000208">
    <property type="protein sequence ID" value="EAN78392.1"/>
    <property type="molecule type" value="Genomic_DNA"/>
</dbReference>
<dbReference type="GO" id="GO:0036064">
    <property type="term" value="C:ciliary basal body"/>
    <property type="evidence" value="ECO:0000314"/>
    <property type="project" value="GeneDB"/>
</dbReference>
<dbReference type="PaxDb" id="5691-EAN78392"/>